<reference evidence="5" key="2">
    <citation type="submission" date="2016-05" db="EMBL/GenBank/DDBJ databases">
        <authorList>
            <person name="Naeem Raeece"/>
        </authorList>
    </citation>
    <scope>NUCLEOTIDE SEQUENCE [LARGE SCALE GENOMIC DNA]</scope>
</reference>
<keyword evidence="1" id="KW-0175">Coiled coil</keyword>
<accession>A0A1A8ZG91</accession>
<proteinExistence type="predicted"/>
<dbReference type="EMBL" id="FLRE01000166">
    <property type="protein sequence ID" value="SBT43327.1"/>
    <property type="molecule type" value="Genomic_DNA"/>
</dbReference>
<organism evidence="3 6">
    <name type="scientific">Plasmodium ovale wallikeri</name>
    <dbReference type="NCBI Taxonomy" id="864142"/>
    <lineage>
        <taxon>Eukaryota</taxon>
        <taxon>Sar</taxon>
        <taxon>Alveolata</taxon>
        <taxon>Apicomplexa</taxon>
        <taxon>Aconoidasida</taxon>
        <taxon>Haemosporida</taxon>
        <taxon>Plasmodiidae</taxon>
        <taxon>Plasmodium</taxon>
        <taxon>Plasmodium (Plasmodium)</taxon>
    </lineage>
</organism>
<evidence type="ECO:0000313" key="3">
    <source>
        <dbReference type="EMBL" id="SBT42854.1"/>
    </source>
</evidence>
<name>A0A1A8ZG91_PLAOA</name>
<gene>
    <name evidence="3" type="ORF">POVWA1_046790</name>
    <name evidence="4" type="ORF">POVWA2_045670</name>
</gene>
<dbReference type="AlphaFoldDB" id="A0A1A8ZG91"/>
<reference evidence="3" key="1">
    <citation type="submission" date="2016-05" db="EMBL/GenBank/DDBJ databases">
        <authorList>
            <person name="Lavstsen T."/>
            <person name="Jespersen J.S."/>
        </authorList>
    </citation>
    <scope>NUCLEOTIDE SEQUENCE [LARGE SCALE GENOMIC DNA]</scope>
</reference>
<evidence type="ECO:0000313" key="5">
    <source>
        <dbReference type="Proteomes" id="UP000078550"/>
    </source>
</evidence>
<evidence type="ECO:0000313" key="4">
    <source>
        <dbReference type="EMBL" id="SBT43327.1"/>
    </source>
</evidence>
<evidence type="ECO:0000256" key="2">
    <source>
        <dbReference type="SAM" id="MobiDB-lite"/>
    </source>
</evidence>
<feature type="coiled-coil region" evidence="1">
    <location>
        <begin position="170"/>
        <end position="234"/>
    </location>
</feature>
<dbReference type="Proteomes" id="UP000078555">
    <property type="component" value="Unassembled WGS sequence"/>
</dbReference>
<dbReference type="Proteomes" id="UP000078550">
    <property type="component" value="Unassembled WGS sequence"/>
</dbReference>
<feature type="compositionally biased region" description="Basic and acidic residues" evidence="2">
    <location>
        <begin position="1"/>
        <end position="32"/>
    </location>
</feature>
<evidence type="ECO:0000313" key="6">
    <source>
        <dbReference type="Proteomes" id="UP000078555"/>
    </source>
</evidence>
<keyword evidence="6" id="KW-1185">Reference proteome</keyword>
<reference evidence="6" key="3">
    <citation type="submission" date="2016-05" db="EMBL/GenBank/DDBJ databases">
        <authorList>
            <person name="Naeem R."/>
        </authorList>
    </citation>
    <scope>NUCLEOTIDE SEQUENCE [LARGE SCALE GENOMIC DNA]</scope>
</reference>
<protein>
    <submittedName>
        <fullName evidence="3">Uncharacterized protein</fullName>
    </submittedName>
</protein>
<dbReference type="EMBL" id="FLRD01000125">
    <property type="protein sequence ID" value="SBT42854.1"/>
    <property type="molecule type" value="Genomic_DNA"/>
</dbReference>
<evidence type="ECO:0000256" key="1">
    <source>
        <dbReference type="SAM" id="Coils"/>
    </source>
</evidence>
<sequence>MEKNKVKKLSQERNEDANDTLKNKNVGKDTRIETGANAGKTTKMAEGMATGKAEGKNVFEKLQNLFLEEGEINKRKYEDLSEHIDKMKAYFDEKINSLKDNTHENLEELKYYLDQLNKNSKGNITESNTFKDDFDLVKIDMIKLKKQKEENVNLIKSSMRTYFDKIKSMLSATNANIESIREELTNYKENNQIENKKRNIEILQLINDECEILNKKIEESLNSLSKDMREARENMCRFKEYMENQMTEMKCSMEANKKEMDDKINAIYTNQRKLMEDFYPSEKS</sequence>
<feature type="region of interest" description="Disordered" evidence="2">
    <location>
        <begin position="1"/>
        <end position="43"/>
    </location>
</feature>